<feature type="region of interest" description="Disordered" evidence="1">
    <location>
        <begin position="1"/>
        <end position="21"/>
    </location>
</feature>
<dbReference type="EMBL" id="AKFT01000074">
    <property type="protein sequence ID" value="EJF46187.1"/>
    <property type="molecule type" value="Genomic_DNA"/>
</dbReference>
<evidence type="ECO:0000256" key="2">
    <source>
        <dbReference type="SAM" id="Phobius"/>
    </source>
</evidence>
<organism evidence="3 4">
    <name type="scientific">Actinomyces massiliensis F0489</name>
    <dbReference type="NCBI Taxonomy" id="1125718"/>
    <lineage>
        <taxon>Bacteria</taxon>
        <taxon>Bacillati</taxon>
        <taxon>Actinomycetota</taxon>
        <taxon>Actinomycetes</taxon>
        <taxon>Actinomycetales</taxon>
        <taxon>Actinomycetaceae</taxon>
        <taxon>Actinomyces</taxon>
    </lineage>
</organism>
<feature type="transmembrane region" description="Helical" evidence="2">
    <location>
        <begin position="138"/>
        <end position="159"/>
    </location>
</feature>
<name>J0NN61_9ACTO</name>
<evidence type="ECO:0000313" key="4">
    <source>
        <dbReference type="Proteomes" id="UP000002941"/>
    </source>
</evidence>
<evidence type="ECO:0008006" key="5">
    <source>
        <dbReference type="Google" id="ProtNLM"/>
    </source>
</evidence>
<evidence type="ECO:0000313" key="3">
    <source>
        <dbReference type="EMBL" id="EJF46187.1"/>
    </source>
</evidence>
<keyword evidence="2" id="KW-0812">Transmembrane</keyword>
<dbReference type="AlphaFoldDB" id="J0NN61"/>
<keyword evidence="2" id="KW-0472">Membrane</keyword>
<gene>
    <name evidence="3" type="ORF">HMPREF1318_2966</name>
</gene>
<dbReference type="OrthoDB" id="3260347at2"/>
<sequence>MSPRQSKQNQRNSAKSPEAIESALAAQRAQLIGDVEALSARLAPQALTSMARRSAQATAAEWRSRASKGTARLKARVGLVKDDPLVGSSESAATVDAAGPGVRSASRGAPGAGIAGLPAAVGNRLSRLIDDARDGEPASLAIVTGTIVVLAGVSVVAVVKAVRR</sequence>
<proteinExistence type="predicted"/>
<accession>J0NN61</accession>
<dbReference type="eggNOG" id="ENOG5031HGK">
    <property type="taxonomic scope" value="Bacteria"/>
</dbReference>
<keyword evidence="2" id="KW-1133">Transmembrane helix</keyword>
<dbReference type="PATRIC" id="fig|1125718.3.peg.1063"/>
<comment type="caution">
    <text evidence="3">The sequence shown here is derived from an EMBL/GenBank/DDBJ whole genome shotgun (WGS) entry which is preliminary data.</text>
</comment>
<dbReference type="RefSeq" id="WP_008730935.1">
    <property type="nucleotide sequence ID" value="NZ_AKFT01000074.1"/>
</dbReference>
<dbReference type="Proteomes" id="UP000002941">
    <property type="component" value="Unassembled WGS sequence"/>
</dbReference>
<reference evidence="3 4" key="1">
    <citation type="submission" date="2012-05" db="EMBL/GenBank/DDBJ databases">
        <authorList>
            <person name="Harkins D.M."/>
            <person name="Madupu R."/>
            <person name="Durkin A.S."/>
            <person name="Torralba M."/>
            <person name="Methe B."/>
            <person name="Sutton G.G."/>
            <person name="Nelson K.E."/>
        </authorList>
    </citation>
    <scope>NUCLEOTIDE SEQUENCE [LARGE SCALE GENOMIC DNA]</scope>
    <source>
        <strain evidence="3 4">F0489</strain>
    </source>
</reference>
<protein>
    <recommendedName>
        <fullName evidence="5">PF12277 family protein</fullName>
    </recommendedName>
</protein>
<keyword evidence="4" id="KW-1185">Reference proteome</keyword>
<feature type="compositionally biased region" description="Polar residues" evidence="1">
    <location>
        <begin position="1"/>
        <end position="15"/>
    </location>
</feature>
<evidence type="ECO:0000256" key="1">
    <source>
        <dbReference type="SAM" id="MobiDB-lite"/>
    </source>
</evidence>